<evidence type="ECO:0000313" key="11">
    <source>
        <dbReference type="Proteomes" id="UP001180020"/>
    </source>
</evidence>
<comment type="caution">
    <text evidence="10">The sequence shown here is derived from an EMBL/GenBank/DDBJ whole genome shotgun (WGS) entry which is preliminary data.</text>
</comment>
<dbReference type="PANTHER" id="PTHR15439:SF11">
    <property type="entry name" value="E3 UBIQUITIN LIGASE PQT3-LIKE ISOFORM X1"/>
    <property type="match status" value="1"/>
</dbReference>
<protein>
    <recommendedName>
        <fullName evidence="12">RING-type domain-containing protein</fullName>
    </recommendedName>
</protein>
<dbReference type="Proteomes" id="UP001180020">
    <property type="component" value="Unassembled WGS sequence"/>
</dbReference>
<dbReference type="AlphaFoldDB" id="A0AAV9CJC6"/>
<evidence type="ECO:0000256" key="6">
    <source>
        <dbReference type="PROSITE-ProRule" id="PRU00175"/>
    </source>
</evidence>
<dbReference type="GO" id="GO:0008270">
    <property type="term" value="F:zinc ion binding"/>
    <property type="evidence" value="ECO:0007669"/>
    <property type="project" value="UniProtKB-KW"/>
</dbReference>
<accession>A0AAV9CJC6</accession>
<feature type="compositionally biased region" description="Basic and acidic residues" evidence="7">
    <location>
        <begin position="373"/>
        <end position="384"/>
    </location>
</feature>
<dbReference type="InterPro" id="IPR014891">
    <property type="entry name" value="DWNN_domain"/>
</dbReference>
<dbReference type="Gene3D" id="3.30.40.10">
    <property type="entry name" value="Zinc/RING finger domain, C3HC4 (zinc finger)"/>
    <property type="match status" value="1"/>
</dbReference>
<gene>
    <name evidence="10" type="ORF">QJS10_CPB19g01862</name>
</gene>
<dbReference type="PROSITE" id="PS00518">
    <property type="entry name" value="ZF_RING_1"/>
    <property type="match status" value="1"/>
</dbReference>
<dbReference type="GO" id="GO:0061630">
    <property type="term" value="F:ubiquitin protein ligase activity"/>
    <property type="evidence" value="ECO:0007669"/>
    <property type="project" value="InterPro"/>
</dbReference>
<keyword evidence="5" id="KW-0539">Nucleus</keyword>
<dbReference type="EMBL" id="JAUJYO010000019">
    <property type="protein sequence ID" value="KAK1288323.1"/>
    <property type="molecule type" value="Genomic_DNA"/>
</dbReference>
<feature type="domain" description="RING-type" evidence="8">
    <location>
        <begin position="168"/>
        <end position="207"/>
    </location>
</feature>
<proteinExistence type="predicted"/>
<evidence type="ECO:0000256" key="3">
    <source>
        <dbReference type="ARBA" id="ARBA00022771"/>
    </source>
</evidence>
<dbReference type="SMART" id="SM01180">
    <property type="entry name" value="DWNN"/>
    <property type="match status" value="1"/>
</dbReference>
<dbReference type="PANTHER" id="PTHR15439">
    <property type="entry name" value="RETINOBLASTOMA-BINDING PROTEIN 6"/>
    <property type="match status" value="1"/>
</dbReference>
<dbReference type="Pfam" id="PF08783">
    <property type="entry name" value="DWNN"/>
    <property type="match status" value="1"/>
</dbReference>
<reference evidence="10" key="2">
    <citation type="submission" date="2023-06" db="EMBL/GenBank/DDBJ databases">
        <authorList>
            <person name="Ma L."/>
            <person name="Liu K.-W."/>
            <person name="Li Z."/>
            <person name="Hsiao Y.-Y."/>
            <person name="Qi Y."/>
            <person name="Fu T."/>
            <person name="Tang G."/>
            <person name="Zhang D."/>
            <person name="Sun W.-H."/>
            <person name="Liu D.-K."/>
            <person name="Li Y."/>
            <person name="Chen G.-Z."/>
            <person name="Liu X.-D."/>
            <person name="Liao X.-Y."/>
            <person name="Jiang Y.-T."/>
            <person name="Yu X."/>
            <person name="Hao Y."/>
            <person name="Huang J."/>
            <person name="Zhao X.-W."/>
            <person name="Ke S."/>
            <person name="Chen Y.-Y."/>
            <person name="Wu W.-L."/>
            <person name="Hsu J.-L."/>
            <person name="Lin Y.-F."/>
            <person name="Huang M.-D."/>
            <person name="Li C.-Y."/>
            <person name="Huang L."/>
            <person name="Wang Z.-W."/>
            <person name="Zhao X."/>
            <person name="Zhong W.-Y."/>
            <person name="Peng D.-H."/>
            <person name="Ahmad S."/>
            <person name="Lan S."/>
            <person name="Zhang J.-S."/>
            <person name="Tsai W.-C."/>
            <person name="Van De Peer Y."/>
            <person name="Liu Z.-J."/>
        </authorList>
    </citation>
    <scope>NUCLEOTIDE SEQUENCE</scope>
    <source>
        <strain evidence="10">CP</strain>
        <tissue evidence="10">Leaves</tissue>
    </source>
</reference>
<evidence type="ECO:0000256" key="4">
    <source>
        <dbReference type="ARBA" id="ARBA00022833"/>
    </source>
</evidence>
<dbReference type="InterPro" id="IPR013083">
    <property type="entry name" value="Znf_RING/FYVE/PHD"/>
</dbReference>
<dbReference type="GO" id="GO:0006511">
    <property type="term" value="P:ubiquitin-dependent protein catabolic process"/>
    <property type="evidence" value="ECO:0007669"/>
    <property type="project" value="TreeGrafter"/>
</dbReference>
<reference evidence="10" key="1">
    <citation type="journal article" date="2023" name="Nat. Commun.">
        <title>Diploid and tetraploid genomes of Acorus and the evolution of monocots.</title>
        <authorList>
            <person name="Ma L."/>
            <person name="Liu K.W."/>
            <person name="Li Z."/>
            <person name="Hsiao Y.Y."/>
            <person name="Qi Y."/>
            <person name="Fu T."/>
            <person name="Tang G.D."/>
            <person name="Zhang D."/>
            <person name="Sun W.H."/>
            <person name="Liu D.K."/>
            <person name="Li Y."/>
            <person name="Chen G.Z."/>
            <person name="Liu X.D."/>
            <person name="Liao X.Y."/>
            <person name="Jiang Y.T."/>
            <person name="Yu X."/>
            <person name="Hao Y."/>
            <person name="Huang J."/>
            <person name="Zhao X.W."/>
            <person name="Ke S."/>
            <person name="Chen Y.Y."/>
            <person name="Wu W.L."/>
            <person name="Hsu J.L."/>
            <person name="Lin Y.F."/>
            <person name="Huang M.D."/>
            <person name="Li C.Y."/>
            <person name="Huang L."/>
            <person name="Wang Z.W."/>
            <person name="Zhao X."/>
            <person name="Zhong W.Y."/>
            <person name="Peng D.H."/>
            <person name="Ahmad S."/>
            <person name="Lan S."/>
            <person name="Zhang J.S."/>
            <person name="Tsai W.C."/>
            <person name="Van de Peer Y."/>
            <person name="Liu Z.J."/>
        </authorList>
    </citation>
    <scope>NUCLEOTIDE SEQUENCE</scope>
    <source>
        <strain evidence="10">CP</strain>
    </source>
</reference>
<name>A0AAV9CJC6_ACOCL</name>
<dbReference type="GO" id="GO:0005634">
    <property type="term" value="C:nucleus"/>
    <property type="evidence" value="ECO:0007669"/>
    <property type="project" value="UniProtKB-SubCell"/>
</dbReference>
<dbReference type="Gene3D" id="3.10.20.90">
    <property type="entry name" value="Phosphatidylinositol 3-kinase Catalytic Subunit, Chain A, domain 1"/>
    <property type="match status" value="1"/>
</dbReference>
<evidence type="ECO:0000256" key="2">
    <source>
        <dbReference type="ARBA" id="ARBA00022723"/>
    </source>
</evidence>
<evidence type="ECO:0000256" key="5">
    <source>
        <dbReference type="ARBA" id="ARBA00023242"/>
    </source>
</evidence>
<keyword evidence="2" id="KW-0479">Metal-binding</keyword>
<feature type="domain" description="DWNN" evidence="9">
    <location>
        <begin position="3"/>
        <end position="77"/>
    </location>
</feature>
<keyword evidence="4" id="KW-0862">Zinc</keyword>
<dbReference type="GO" id="GO:0016567">
    <property type="term" value="P:protein ubiquitination"/>
    <property type="evidence" value="ECO:0007669"/>
    <property type="project" value="InterPro"/>
</dbReference>
<dbReference type="InterPro" id="IPR017907">
    <property type="entry name" value="Znf_RING_CS"/>
</dbReference>
<dbReference type="SUPFAM" id="SSF57850">
    <property type="entry name" value="RING/U-box"/>
    <property type="match status" value="1"/>
</dbReference>
<sequence length="384" mass="42073">MSVQFKFRSSVDFDSVDIDGRPSISAADLRARIIHQKNLTLCKGFDLVISDADTGEVYEDADAPIPEGSSVIVRRVPVEKSAPSDQPGDRGRLFDPLVSSPSGKVDVDDFEDLGADLCPGLEGFLPESDAEPGTKLITSDKADTIVERYPDAFSPKKWSTDLPAELRCSLCNKIFNEAVMIPCCQHSFCDRCICLELVEKERCPKCSSTKFRVKDLLPNLSLRQAIEHFLEAQMPLSGSDKIMTKYVPDGESGIQAKEVSCAISIHQREPILPHSPSATGKGSNLVVTESAGESLARNKGEVAGTTSRIIHLNTGRSMKSSSALLKMKQIKESDEKNAITCPGYIDSSQQRLKQMADDEGHGKHSKLPQNLLRSEEGLLGHRKW</sequence>
<dbReference type="InterPro" id="IPR033489">
    <property type="entry name" value="RBBP6"/>
</dbReference>
<evidence type="ECO:0000259" key="8">
    <source>
        <dbReference type="PROSITE" id="PS50089"/>
    </source>
</evidence>
<dbReference type="PROSITE" id="PS51282">
    <property type="entry name" value="DWNN"/>
    <property type="match status" value="1"/>
</dbReference>
<dbReference type="PROSITE" id="PS50089">
    <property type="entry name" value="ZF_RING_2"/>
    <property type="match status" value="1"/>
</dbReference>
<feature type="region of interest" description="Disordered" evidence="7">
    <location>
        <begin position="350"/>
        <end position="384"/>
    </location>
</feature>
<evidence type="ECO:0000313" key="10">
    <source>
        <dbReference type="EMBL" id="KAK1288323.1"/>
    </source>
</evidence>
<dbReference type="InterPro" id="IPR001841">
    <property type="entry name" value="Znf_RING"/>
</dbReference>
<evidence type="ECO:0000256" key="1">
    <source>
        <dbReference type="ARBA" id="ARBA00004123"/>
    </source>
</evidence>
<comment type="subcellular location">
    <subcellularLocation>
        <location evidence="1">Nucleus</location>
    </subcellularLocation>
</comment>
<evidence type="ECO:0008006" key="12">
    <source>
        <dbReference type="Google" id="ProtNLM"/>
    </source>
</evidence>
<evidence type="ECO:0000259" key="9">
    <source>
        <dbReference type="PROSITE" id="PS51282"/>
    </source>
</evidence>
<keyword evidence="3 6" id="KW-0863">Zinc-finger</keyword>
<keyword evidence="11" id="KW-1185">Reference proteome</keyword>
<feature type="region of interest" description="Disordered" evidence="7">
    <location>
        <begin position="78"/>
        <end position="100"/>
    </location>
</feature>
<evidence type="ECO:0000256" key="7">
    <source>
        <dbReference type="SAM" id="MobiDB-lite"/>
    </source>
</evidence>
<dbReference type="CDD" id="cd16620">
    <property type="entry name" value="vRING-HC-C4C4_RBBP6"/>
    <property type="match status" value="1"/>
</dbReference>
<organism evidence="10 11">
    <name type="scientific">Acorus calamus</name>
    <name type="common">Sweet flag</name>
    <dbReference type="NCBI Taxonomy" id="4465"/>
    <lineage>
        <taxon>Eukaryota</taxon>
        <taxon>Viridiplantae</taxon>
        <taxon>Streptophyta</taxon>
        <taxon>Embryophyta</taxon>
        <taxon>Tracheophyta</taxon>
        <taxon>Spermatophyta</taxon>
        <taxon>Magnoliopsida</taxon>
        <taxon>Liliopsida</taxon>
        <taxon>Acoraceae</taxon>
        <taxon>Acorus</taxon>
    </lineage>
</organism>
<dbReference type="GO" id="GO:0006397">
    <property type="term" value="P:mRNA processing"/>
    <property type="evidence" value="ECO:0007669"/>
    <property type="project" value="InterPro"/>
</dbReference>